<sequence>MSLNNTYRCHWELAVFQVQFSEKRGVSSSLIKTLIGSLYRDPLRRSLFLDSWSRIWFSASEFTSRF</sequence>
<keyword evidence="2" id="KW-1185">Reference proteome</keyword>
<dbReference type="Proteomes" id="UP001152561">
    <property type="component" value="Unassembled WGS sequence"/>
</dbReference>
<name>A0A9Q1R183_9SOLA</name>
<protein>
    <submittedName>
        <fullName evidence="1">Uncharacterized protein</fullName>
    </submittedName>
</protein>
<evidence type="ECO:0000313" key="2">
    <source>
        <dbReference type="Proteomes" id="UP001152561"/>
    </source>
</evidence>
<proteinExistence type="predicted"/>
<evidence type="ECO:0000313" key="1">
    <source>
        <dbReference type="EMBL" id="KAJ8536414.1"/>
    </source>
</evidence>
<dbReference type="EMBL" id="JAJAGQ010000018">
    <property type="protein sequence ID" value="KAJ8536414.1"/>
    <property type="molecule type" value="Genomic_DNA"/>
</dbReference>
<dbReference type="AlphaFoldDB" id="A0A9Q1R183"/>
<accession>A0A9Q1R183</accession>
<gene>
    <name evidence="1" type="ORF">K7X08_034815</name>
</gene>
<reference evidence="2" key="1">
    <citation type="journal article" date="2023" name="Proc. Natl. Acad. Sci. U.S.A.">
        <title>Genomic and structural basis for evolution of tropane alkaloid biosynthesis.</title>
        <authorList>
            <person name="Wanga Y.-J."/>
            <person name="Taina T."/>
            <person name="Yua J.-Y."/>
            <person name="Lia J."/>
            <person name="Xua B."/>
            <person name="Chenc J."/>
            <person name="D'Auriad J.C."/>
            <person name="Huanga J.-P."/>
            <person name="Huanga S.-X."/>
        </authorList>
    </citation>
    <scope>NUCLEOTIDE SEQUENCE [LARGE SCALE GENOMIC DNA]</scope>
    <source>
        <strain evidence="2">cv. KIB-2019</strain>
    </source>
</reference>
<comment type="caution">
    <text evidence="1">The sequence shown here is derived from an EMBL/GenBank/DDBJ whole genome shotgun (WGS) entry which is preliminary data.</text>
</comment>
<organism evidence="1 2">
    <name type="scientific">Anisodus acutangulus</name>
    <dbReference type="NCBI Taxonomy" id="402998"/>
    <lineage>
        <taxon>Eukaryota</taxon>
        <taxon>Viridiplantae</taxon>
        <taxon>Streptophyta</taxon>
        <taxon>Embryophyta</taxon>
        <taxon>Tracheophyta</taxon>
        <taxon>Spermatophyta</taxon>
        <taxon>Magnoliopsida</taxon>
        <taxon>eudicotyledons</taxon>
        <taxon>Gunneridae</taxon>
        <taxon>Pentapetalae</taxon>
        <taxon>asterids</taxon>
        <taxon>lamiids</taxon>
        <taxon>Solanales</taxon>
        <taxon>Solanaceae</taxon>
        <taxon>Solanoideae</taxon>
        <taxon>Hyoscyameae</taxon>
        <taxon>Anisodus</taxon>
    </lineage>
</organism>